<keyword evidence="2" id="KW-1185">Reference proteome</keyword>
<reference evidence="1" key="2">
    <citation type="submission" date="2025-09" db="UniProtKB">
        <authorList>
            <consortium name="EnsemblPlants"/>
        </authorList>
    </citation>
    <scope>IDENTIFICATION</scope>
</reference>
<evidence type="ECO:0000313" key="1">
    <source>
        <dbReference type="EnsemblPlants" id="AVESA.00010b.r2.5AG0844860.1.CDS"/>
    </source>
</evidence>
<proteinExistence type="predicted"/>
<dbReference type="Proteomes" id="UP001732700">
    <property type="component" value="Chromosome 5A"/>
</dbReference>
<organism evidence="1 2">
    <name type="scientific">Avena sativa</name>
    <name type="common">Oat</name>
    <dbReference type="NCBI Taxonomy" id="4498"/>
    <lineage>
        <taxon>Eukaryota</taxon>
        <taxon>Viridiplantae</taxon>
        <taxon>Streptophyta</taxon>
        <taxon>Embryophyta</taxon>
        <taxon>Tracheophyta</taxon>
        <taxon>Spermatophyta</taxon>
        <taxon>Magnoliopsida</taxon>
        <taxon>Liliopsida</taxon>
        <taxon>Poales</taxon>
        <taxon>Poaceae</taxon>
        <taxon>BOP clade</taxon>
        <taxon>Pooideae</taxon>
        <taxon>Poodae</taxon>
        <taxon>Poeae</taxon>
        <taxon>Poeae Chloroplast Group 1 (Aveneae type)</taxon>
        <taxon>Aveninae</taxon>
        <taxon>Avena</taxon>
    </lineage>
</organism>
<sequence length="565" mass="66611">MDPCDVVELEGRHNVGFGVHIRWKTMRIFSEARWLAYKEVVADSLDKALELFATKKVDSSLPLDLNRRASPLDSRSPPPVEQELWIEPPLSQTLSPISRHQDEVLEEDNDDCEGEDDDDVELHDNNVGDLEKYITQHDMDRELPYSRGYASDSDDDGPEEEVDEEGFTAREDEIHHTVLGRDHRVPLFRDLSLTDEATVDGGKGIVLGPRTSSYRDGNEVNNGFCKGSRFKTLLEFKQWIKDFSVKHHRPYTVVHSDIKKRYTVKCEAEGCPWIVRARPFKGGMATRPNKGNDGDGVNYSAIWANAMKVVEERKRKEKEEEKKRKEEEEEKKRKAFEEVVQLARDLAKKKDEEDERKKKKEEEERKKKREKEEEERKRQKEKEEEERKMRANARPPCADQEERPRKAFRTSEAHGKEVPICWCGTDCTVKESQDYLSDSWGKKFFMCANYNRSPERSRNPYDKPRSPPPVCRYYTWIDLEQPQSNKAIQEIDFAIRRSRFQERLRDEDMARKRKERNDEIRRKEEEEERKAKEARAAERERLRQEAWRSMEEEEEKKRKGKGPML</sequence>
<accession>A0ACD5XVV6</accession>
<reference evidence="1" key="1">
    <citation type="submission" date="2021-05" db="EMBL/GenBank/DDBJ databases">
        <authorList>
            <person name="Scholz U."/>
            <person name="Mascher M."/>
            <person name="Fiebig A."/>
        </authorList>
    </citation>
    <scope>NUCLEOTIDE SEQUENCE [LARGE SCALE GENOMIC DNA]</scope>
</reference>
<protein>
    <submittedName>
        <fullName evidence="1">Uncharacterized protein</fullName>
    </submittedName>
</protein>
<name>A0ACD5XVV6_AVESA</name>
<evidence type="ECO:0000313" key="2">
    <source>
        <dbReference type="Proteomes" id="UP001732700"/>
    </source>
</evidence>
<dbReference type="EnsemblPlants" id="AVESA.00010b.r2.5AG0844860.1">
    <property type="protein sequence ID" value="AVESA.00010b.r2.5AG0844860.1.CDS"/>
    <property type="gene ID" value="AVESA.00010b.r2.5AG0844860"/>
</dbReference>